<evidence type="ECO:0000313" key="1">
    <source>
        <dbReference type="EMBL" id="KAJ9112291.1"/>
    </source>
</evidence>
<accession>A0ACC2WMH6</accession>
<reference evidence="1" key="1">
    <citation type="submission" date="2023-04" db="EMBL/GenBank/DDBJ databases">
        <title>Draft Genome sequencing of Naganishia species isolated from polar environments using Oxford Nanopore Technology.</title>
        <authorList>
            <person name="Leo P."/>
            <person name="Venkateswaran K."/>
        </authorList>
    </citation>
    <scope>NUCLEOTIDE SEQUENCE</scope>
    <source>
        <strain evidence="1">MNA-CCFEE 5261</strain>
    </source>
</reference>
<dbReference type="Proteomes" id="UP001241377">
    <property type="component" value="Unassembled WGS sequence"/>
</dbReference>
<keyword evidence="2" id="KW-1185">Reference proteome</keyword>
<gene>
    <name evidence="1" type="ORF">QFC19_000710</name>
</gene>
<dbReference type="EMBL" id="JASBWR010000005">
    <property type="protein sequence ID" value="KAJ9112291.1"/>
    <property type="molecule type" value="Genomic_DNA"/>
</dbReference>
<organism evidence="1 2">
    <name type="scientific">Naganishia cerealis</name>
    <dbReference type="NCBI Taxonomy" id="610337"/>
    <lineage>
        <taxon>Eukaryota</taxon>
        <taxon>Fungi</taxon>
        <taxon>Dikarya</taxon>
        <taxon>Basidiomycota</taxon>
        <taxon>Agaricomycotina</taxon>
        <taxon>Tremellomycetes</taxon>
        <taxon>Filobasidiales</taxon>
        <taxon>Filobasidiaceae</taxon>
        <taxon>Naganishia</taxon>
    </lineage>
</organism>
<evidence type="ECO:0000313" key="2">
    <source>
        <dbReference type="Proteomes" id="UP001241377"/>
    </source>
</evidence>
<comment type="caution">
    <text evidence="1">The sequence shown here is derived from an EMBL/GenBank/DDBJ whole genome shotgun (WGS) entry which is preliminary data.</text>
</comment>
<name>A0ACC2WMH6_9TREE</name>
<proteinExistence type="predicted"/>
<protein>
    <submittedName>
        <fullName evidence="1">Uncharacterized protein</fullName>
    </submittedName>
</protein>
<sequence length="93" mass="10410">MRMTTLPSSPNAGNGAPMANRVIQTGGVITIEDVKRMKRAREGVEAEKEEKAEKRRQAKRKKLIAADNKKRKQQGLPAIPDHIDPVLNPDYIH</sequence>